<evidence type="ECO:0000256" key="3">
    <source>
        <dbReference type="ARBA" id="ARBA00023125"/>
    </source>
</evidence>
<dbReference type="InterPro" id="IPR036388">
    <property type="entry name" value="WH-like_DNA-bd_sf"/>
</dbReference>
<dbReference type="InterPro" id="IPR000847">
    <property type="entry name" value="LysR_HTH_N"/>
</dbReference>
<protein>
    <submittedName>
        <fullName evidence="7">LysR family transcriptional regulator</fullName>
    </submittedName>
</protein>
<evidence type="ECO:0000313" key="8">
    <source>
        <dbReference type="Proteomes" id="UP001631957"/>
    </source>
</evidence>
<dbReference type="PANTHER" id="PTHR30126:SF40">
    <property type="entry name" value="HTH-TYPE TRANSCRIPTIONAL REGULATOR GLTR"/>
    <property type="match status" value="1"/>
</dbReference>
<dbReference type="Pfam" id="PF03466">
    <property type="entry name" value="LysR_substrate"/>
    <property type="match status" value="1"/>
</dbReference>
<dbReference type="Gene3D" id="1.10.10.10">
    <property type="entry name" value="Winged helix-like DNA-binding domain superfamily/Winged helix DNA-binding domain"/>
    <property type="match status" value="1"/>
</dbReference>
<dbReference type="RefSeq" id="WP_109361932.1">
    <property type="nucleotide sequence ID" value="NZ_JBJVNI010000036.1"/>
</dbReference>
<dbReference type="Pfam" id="PF00126">
    <property type="entry name" value="HTH_1"/>
    <property type="match status" value="1"/>
</dbReference>
<dbReference type="InterPro" id="IPR036390">
    <property type="entry name" value="WH_DNA-bd_sf"/>
</dbReference>
<organism evidence="7 8">
    <name type="scientific">Streptomyces niveiscabiei</name>
    <dbReference type="NCBI Taxonomy" id="164115"/>
    <lineage>
        <taxon>Bacteria</taxon>
        <taxon>Bacillati</taxon>
        <taxon>Actinomycetota</taxon>
        <taxon>Actinomycetes</taxon>
        <taxon>Kitasatosporales</taxon>
        <taxon>Streptomycetaceae</taxon>
        <taxon>Streptomyces</taxon>
    </lineage>
</organism>
<evidence type="ECO:0000256" key="5">
    <source>
        <dbReference type="SAM" id="MobiDB-lite"/>
    </source>
</evidence>
<keyword evidence="3" id="KW-0238">DNA-binding</keyword>
<dbReference type="InterPro" id="IPR005119">
    <property type="entry name" value="LysR_subst-bd"/>
</dbReference>
<dbReference type="EMBL" id="JBJVNI010000036">
    <property type="protein sequence ID" value="MFM9615547.1"/>
    <property type="molecule type" value="Genomic_DNA"/>
</dbReference>
<dbReference type="PANTHER" id="PTHR30126">
    <property type="entry name" value="HTH-TYPE TRANSCRIPTIONAL REGULATOR"/>
    <property type="match status" value="1"/>
</dbReference>
<dbReference type="Gene3D" id="3.40.190.10">
    <property type="entry name" value="Periplasmic binding protein-like II"/>
    <property type="match status" value="2"/>
</dbReference>
<gene>
    <name evidence="7" type="ORF">ACKI18_43560</name>
</gene>
<feature type="region of interest" description="Disordered" evidence="5">
    <location>
        <begin position="277"/>
        <end position="320"/>
    </location>
</feature>
<dbReference type="CDD" id="cd05466">
    <property type="entry name" value="PBP2_LTTR_substrate"/>
    <property type="match status" value="1"/>
</dbReference>
<accession>A0ABW9I5B4</accession>
<name>A0ABW9I5B4_9ACTN</name>
<dbReference type="SUPFAM" id="SSF53850">
    <property type="entry name" value="Periplasmic binding protein-like II"/>
    <property type="match status" value="1"/>
</dbReference>
<keyword evidence="8" id="KW-1185">Reference proteome</keyword>
<evidence type="ECO:0000256" key="2">
    <source>
        <dbReference type="ARBA" id="ARBA00023015"/>
    </source>
</evidence>
<dbReference type="Proteomes" id="UP001631957">
    <property type="component" value="Unassembled WGS sequence"/>
</dbReference>
<evidence type="ECO:0000259" key="6">
    <source>
        <dbReference type="PROSITE" id="PS50931"/>
    </source>
</evidence>
<reference evidence="7 8" key="1">
    <citation type="submission" date="2024-12" db="EMBL/GenBank/DDBJ databases">
        <title>Forecasting of Potato common scab and diversities of Pathogenic streptomyces spp. in china.</title>
        <authorList>
            <person name="Handique U."/>
            <person name="Wu J."/>
        </authorList>
    </citation>
    <scope>NUCLEOTIDE SEQUENCE [LARGE SCALE GENOMIC DNA]</scope>
    <source>
        <strain evidence="7 8">ZRIMU1530</strain>
    </source>
</reference>
<comment type="similarity">
    <text evidence="1">Belongs to the LysR transcriptional regulatory family.</text>
</comment>
<comment type="caution">
    <text evidence="7">The sequence shown here is derived from an EMBL/GenBank/DDBJ whole genome shotgun (WGS) entry which is preliminary data.</text>
</comment>
<evidence type="ECO:0000256" key="1">
    <source>
        <dbReference type="ARBA" id="ARBA00009437"/>
    </source>
</evidence>
<keyword evidence="4" id="KW-0804">Transcription</keyword>
<proteinExistence type="inferred from homology"/>
<keyword evidence="2" id="KW-0805">Transcription regulation</keyword>
<sequence>MDVQKLETFVVVAESGSLAEAADRLGYARSTVTAHLQALERSLGTPLLERGNAGNRLTKAGARFLDYASDILDKLAKAQAAVTAAAQDSRAALHIGATASLCTYRLPSLLRTLHRLMPDLDMQVFVGSVAELRDQVERGDLSAALINSTTAPPPAREENRRHLWTDRPVLVGTPEAVARPRRLLVTAPGCVYRDLAERQALPRLGDVRLQQVGSVDGVKSSALGGLGVGVVPAIAVGSQLESGQLVEIPLPALPPVLTEIVWNTEVTPDHVTRHLQRLRPPQPLPGTGTPVRVAEAPTGPPAHRRVSRTAAPRKLPARHP</sequence>
<evidence type="ECO:0000256" key="4">
    <source>
        <dbReference type="ARBA" id="ARBA00023163"/>
    </source>
</evidence>
<dbReference type="SUPFAM" id="SSF46785">
    <property type="entry name" value="Winged helix' DNA-binding domain"/>
    <property type="match status" value="1"/>
</dbReference>
<evidence type="ECO:0000313" key="7">
    <source>
        <dbReference type="EMBL" id="MFM9615547.1"/>
    </source>
</evidence>
<dbReference type="PROSITE" id="PS50931">
    <property type="entry name" value="HTH_LYSR"/>
    <property type="match status" value="1"/>
</dbReference>
<feature type="domain" description="HTH lysR-type" evidence="6">
    <location>
        <begin position="1"/>
        <end position="58"/>
    </location>
</feature>